<dbReference type="Gene3D" id="3.40.50.970">
    <property type="match status" value="1"/>
</dbReference>
<name>T1CXT7_9ZZZZ</name>
<dbReference type="GO" id="GO:0009083">
    <property type="term" value="P:branched-chain amino acid catabolic process"/>
    <property type="evidence" value="ECO:0007669"/>
    <property type="project" value="TreeGrafter"/>
</dbReference>
<sequence>MTEAPAPVPLPYTAKEAEERLGPKWAETARSAFHWMLRARALDARMQALQRQGRIGFYGAATGQEAVNVAAGLVSRPEDWIASGLREQLVALVRGHELDRYVHHLFADALDPALGRNMPCHPTAREVHYLAMSSVIGTQISHAVGLARAAQHRHDASVAFAFFGDGATSSNDFHAGLNFAGVWKVPVVFCCTNNQWAISIPVGRQTAASSLAAKGSAYGIPGRQVDGTDFMAVYDALVRSTDRARRGEGPSLIEFILFRMTPHSTSDDPTRYQPPDWNARARAHDPVDRLRSWLRAQGLTSPAEETEWTEAADAQVRAAVERAEATPTPPPESLFRDIGSPGGG</sequence>
<dbReference type="EMBL" id="AUZY01001407">
    <property type="protein sequence ID" value="EQD74955.1"/>
    <property type="molecule type" value="Genomic_DNA"/>
</dbReference>
<evidence type="ECO:0000256" key="2">
    <source>
        <dbReference type="SAM" id="MobiDB-lite"/>
    </source>
</evidence>
<protein>
    <submittedName>
        <fullName evidence="4">Pyruvate dehydrogenase (Acetyl-transferring) E1 component, alpha subunit</fullName>
    </submittedName>
</protein>
<proteinExistence type="predicted"/>
<organism evidence="4">
    <name type="scientific">mine drainage metagenome</name>
    <dbReference type="NCBI Taxonomy" id="410659"/>
    <lineage>
        <taxon>unclassified sequences</taxon>
        <taxon>metagenomes</taxon>
        <taxon>ecological metagenomes</taxon>
    </lineage>
</organism>
<dbReference type="PANTHER" id="PTHR43380">
    <property type="entry name" value="2-OXOISOVALERATE DEHYDROGENASE SUBUNIT ALPHA, MITOCHONDRIAL"/>
    <property type="match status" value="1"/>
</dbReference>
<dbReference type="Pfam" id="PF00676">
    <property type="entry name" value="E1_dh"/>
    <property type="match status" value="1"/>
</dbReference>
<feature type="region of interest" description="Disordered" evidence="2">
    <location>
        <begin position="320"/>
        <end position="344"/>
    </location>
</feature>
<gene>
    <name evidence="4" type="ORF">B1B_02381</name>
</gene>
<reference evidence="4" key="2">
    <citation type="journal article" date="2014" name="ISME J.">
        <title>Microbial stratification in low pH oxic and suboxic macroscopic growths along an acid mine drainage.</title>
        <authorList>
            <person name="Mendez-Garcia C."/>
            <person name="Mesa V."/>
            <person name="Sprenger R.R."/>
            <person name="Richter M."/>
            <person name="Diez M.S."/>
            <person name="Solano J."/>
            <person name="Bargiela R."/>
            <person name="Golyshina O.V."/>
            <person name="Manteca A."/>
            <person name="Ramos J.L."/>
            <person name="Gallego J.R."/>
            <person name="Llorente I."/>
            <person name="Martins Dos Santos V.A."/>
            <person name="Jensen O.N."/>
            <person name="Pelaez A.I."/>
            <person name="Sanchez J."/>
            <person name="Ferrer M."/>
        </authorList>
    </citation>
    <scope>NUCLEOTIDE SEQUENCE</scope>
</reference>
<dbReference type="CDD" id="cd02000">
    <property type="entry name" value="TPP_E1_PDC_ADC_BCADC"/>
    <property type="match status" value="1"/>
</dbReference>
<feature type="domain" description="Dehydrogenase E1 component" evidence="3">
    <location>
        <begin position="36"/>
        <end position="332"/>
    </location>
</feature>
<dbReference type="GO" id="GO:0016624">
    <property type="term" value="F:oxidoreductase activity, acting on the aldehyde or oxo group of donors, disulfide as acceptor"/>
    <property type="evidence" value="ECO:0007669"/>
    <property type="project" value="InterPro"/>
</dbReference>
<keyword evidence="1" id="KW-0560">Oxidoreductase</keyword>
<dbReference type="InterPro" id="IPR029061">
    <property type="entry name" value="THDP-binding"/>
</dbReference>
<keyword evidence="4" id="KW-0670">Pyruvate</keyword>
<accession>T1CXT7</accession>
<evidence type="ECO:0000256" key="1">
    <source>
        <dbReference type="ARBA" id="ARBA00023002"/>
    </source>
</evidence>
<dbReference type="SUPFAM" id="SSF52518">
    <property type="entry name" value="Thiamin diphosphate-binding fold (THDP-binding)"/>
    <property type="match status" value="1"/>
</dbReference>
<dbReference type="InterPro" id="IPR050771">
    <property type="entry name" value="Alpha-ketoacid_DH_E1_comp"/>
</dbReference>
<dbReference type="AlphaFoldDB" id="T1CXT7"/>
<reference evidence="4" key="1">
    <citation type="submission" date="2013-08" db="EMBL/GenBank/DDBJ databases">
        <authorList>
            <person name="Mendez C."/>
            <person name="Richter M."/>
            <person name="Ferrer M."/>
            <person name="Sanchez J."/>
        </authorList>
    </citation>
    <scope>NUCLEOTIDE SEQUENCE</scope>
</reference>
<evidence type="ECO:0000259" key="3">
    <source>
        <dbReference type="Pfam" id="PF00676"/>
    </source>
</evidence>
<comment type="caution">
    <text evidence="4">The sequence shown here is derived from an EMBL/GenBank/DDBJ whole genome shotgun (WGS) entry which is preliminary data.</text>
</comment>
<evidence type="ECO:0000313" key="4">
    <source>
        <dbReference type="EMBL" id="EQD74955.1"/>
    </source>
</evidence>
<dbReference type="PANTHER" id="PTHR43380:SF1">
    <property type="entry name" value="2-OXOISOVALERATE DEHYDROGENASE SUBUNIT ALPHA, MITOCHONDRIAL"/>
    <property type="match status" value="1"/>
</dbReference>
<dbReference type="InterPro" id="IPR001017">
    <property type="entry name" value="DH_E1"/>
</dbReference>